<proteinExistence type="predicted"/>
<dbReference type="Proteomes" id="UP000231279">
    <property type="component" value="Unassembled WGS sequence"/>
</dbReference>
<gene>
    <name evidence="2" type="ORF">CDL12_05108</name>
</gene>
<dbReference type="CDD" id="cd06222">
    <property type="entry name" value="RNase_H_like"/>
    <property type="match status" value="1"/>
</dbReference>
<comment type="caution">
    <text evidence="2">The sequence shown here is derived from an EMBL/GenBank/DDBJ whole genome shotgun (WGS) entry which is preliminary data.</text>
</comment>
<dbReference type="Gene3D" id="3.30.420.10">
    <property type="entry name" value="Ribonuclease H-like superfamily/Ribonuclease H"/>
    <property type="match status" value="1"/>
</dbReference>
<dbReference type="AlphaFoldDB" id="A0A2G9HXG0"/>
<organism evidence="2 3">
    <name type="scientific">Handroanthus impetiginosus</name>
    <dbReference type="NCBI Taxonomy" id="429701"/>
    <lineage>
        <taxon>Eukaryota</taxon>
        <taxon>Viridiplantae</taxon>
        <taxon>Streptophyta</taxon>
        <taxon>Embryophyta</taxon>
        <taxon>Tracheophyta</taxon>
        <taxon>Spermatophyta</taxon>
        <taxon>Magnoliopsida</taxon>
        <taxon>eudicotyledons</taxon>
        <taxon>Gunneridae</taxon>
        <taxon>Pentapetalae</taxon>
        <taxon>asterids</taxon>
        <taxon>lamiids</taxon>
        <taxon>Lamiales</taxon>
        <taxon>Bignoniaceae</taxon>
        <taxon>Crescentiina</taxon>
        <taxon>Tabebuia alliance</taxon>
        <taxon>Handroanthus</taxon>
    </lineage>
</organism>
<dbReference type="GO" id="GO:0003676">
    <property type="term" value="F:nucleic acid binding"/>
    <property type="evidence" value="ECO:0007669"/>
    <property type="project" value="InterPro"/>
</dbReference>
<dbReference type="EMBL" id="NKXS01000817">
    <property type="protein sequence ID" value="PIN22188.1"/>
    <property type="molecule type" value="Genomic_DNA"/>
</dbReference>
<name>A0A2G9HXG0_9LAMI</name>
<protein>
    <recommendedName>
        <fullName evidence="1">RNase H type-1 domain-containing protein</fullName>
    </recommendedName>
</protein>
<dbReference type="OrthoDB" id="1687712at2759"/>
<dbReference type="InterPro" id="IPR044730">
    <property type="entry name" value="RNase_H-like_dom_plant"/>
</dbReference>
<feature type="domain" description="RNase H type-1" evidence="1">
    <location>
        <begin position="26"/>
        <end position="133"/>
    </location>
</feature>
<dbReference type="SUPFAM" id="SSF53098">
    <property type="entry name" value="Ribonuclease H-like"/>
    <property type="match status" value="1"/>
</dbReference>
<evidence type="ECO:0000313" key="2">
    <source>
        <dbReference type="EMBL" id="PIN22188.1"/>
    </source>
</evidence>
<dbReference type="InterPro" id="IPR053151">
    <property type="entry name" value="RNase_H-like"/>
</dbReference>
<dbReference type="Pfam" id="PF13456">
    <property type="entry name" value="RVT_3"/>
    <property type="match status" value="1"/>
</dbReference>
<keyword evidence="3" id="KW-1185">Reference proteome</keyword>
<dbReference type="PANTHER" id="PTHR47723">
    <property type="entry name" value="OS05G0353850 PROTEIN"/>
    <property type="match status" value="1"/>
</dbReference>
<sequence>MKGLHRRQVSALSIWMPLPPSWFKVNSDASFKNGLSVHSFIIRNHNGSTVAAFTGRAPCHDPLSAEVIAMWEATKILDSWKMPLIIFESDSFVATDLILKKSTTSFWSCKHYIQYIQDFCSCWPRWKFSFFYPIPEYAHTAKQLTMPHGITSSDRYEVVPGSLLLNARYVYLQMIRIILFLNVEGTELMGRKKACGLNVIGPYDMRN</sequence>
<dbReference type="InterPro" id="IPR012337">
    <property type="entry name" value="RNaseH-like_sf"/>
</dbReference>
<evidence type="ECO:0000313" key="3">
    <source>
        <dbReference type="Proteomes" id="UP000231279"/>
    </source>
</evidence>
<dbReference type="GO" id="GO:0004523">
    <property type="term" value="F:RNA-DNA hybrid ribonuclease activity"/>
    <property type="evidence" value="ECO:0007669"/>
    <property type="project" value="InterPro"/>
</dbReference>
<dbReference type="InterPro" id="IPR036397">
    <property type="entry name" value="RNaseH_sf"/>
</dbReference>
<dbReference type="PANTHER" id="PTHR47723:SF19">
    <property type="entry name" value="POLYNUCLEOTIDYL TRANSFERASE, RIBONUCLEASE H-LIKE SUPERFAMILY PROTEIN"/>
    <property type="match status" value="1"/>
</dbReference>
<accession>A0A2G9HXG0</accession>
<evidence type="ECO:0000259" key="1">
    <source>
        <dbReference type="Pfam" id="PF13456"/>
    </source>
</evidence>
<reference evidence="3" key="1">
    <citation type="journal article" date="2018" name="Gigascience">
        <title>Genome assembly of the Pink Ipe (Handroanthus impetiginosus, Bignoniaceae), a highly valued, ecologically keystone Neotropical timber forest tree.</title>
        <authorList>
            <person name="Silva-Junior O.B."/>
            <person name="Grattapaglia D."/>
            <person name="Novaes E."/>
            <person name="Collevatti R.G."/>
        </authorList>
    </citation>
    <scope>NUCLEOTIDE SEQUENCE [LARGE SCALE GENOMIC DNA]</scope>
    <source>
        <strain evidence="3">cv. UFG-1</strain>
    </source>
</reference>
<dbReference type="InterPro" id="IPR002156">
    <property type="entry name" value="RNaseH_domain"/>
</dbReference>